<dbReference type="PANTHER" id="PTHR33116">
    <property type="entry name" value="REVERSE TRANSCRIPTASE ZINC-BINDING DOMAIN-CONTAINING PROTEIN-RELATED-RELATED"/>
    <property type="match status" value="1"/>
</dbReference>
<dbReference type="EMBL" id="JACGWJ010000015">
    <property type="protein sequence ID" value="KAL0367287.1"/>
    <property type="molecule type" value="Genomic_DNA"/>
</dbReference>
<reference evidence="1" key="1">
    <citation type="submission" date="2020-06" db="EMBL/GenBank/DDBJ databases">
        <authorList>
            <person name="Li T."/>
            <person name="Hu X."/>
            <person name="Zhang T."/>
            <person name="Song X."/>
            <person name="Zhang H."/>
            <person name="Dai N."/>
            <person name="Sheng W."/>
            <person name="Hou X."/>
            <person name="Wei L."/>
        </authorList>
    </citation>
    <scope>NUCLEOTIDE SEQUENCE</scope>
    <source>
        <strain evidence="1">G02</strain>
        <tissue evidence="1">Leaf</tissue>
    </source>
</reference>
<dbReference type="PANTHER" id="PTHR33116:SF76">
    <property type="entry name" value="DUF4283 DOMAIN-CONTAINING PROTEIN"/>
    <property type="match status" value="1"/>
</dbReference>
<organism evidence="1">
    <name type="scientific">Sesamum radiatum</name>
    <name type="common">Black benniseed</name>
    <dbReference type="NCBI Taxonomy" id="300843"/>
    <lineage>
        <taxon>Eukaryota</taxon>
        <taxon>Viridiplantae</taxon>
        <taxon>Streptophyta</taxon>
        <taxon>Embryophyta</taxon>
        <taxon>Tracheophyta</taxon>
        <taxon>Spermatophyta</taxon>
        <taxon>Magnoliopsida</taxon>
        <taxon>eudicotyledons</taxon>
        <taxon>Gunneridae</taxon>
        <taxon>Pentapetalae</taxon>
        <taxon>asterids</taxon>
        <taxon>lamiids</taxon>
        <taxon>Lamiales</taxon>
        <taxon>Pedaliaceae</taxon>
        <taxon>Sesamum</taxon>
    </lineage>
</organism>
<dbReference type="AlphaFoldDB" id="A0AAW2QHA3"/>
<comment type="caution">
    <text evidence="1">The sequence shown here is derived from an EMBL/GenBank/DDBJ whole genome shotgun (WGS) entry which is preliminary data.</text>
</comment>
<accession>A0AAW2QHA3</accession>
<protein>
    <recommendedName>
        <fullName evidence="2">Reverse transcriptase</fullName>
    </recommendedName>
</protein>
<gene>
    <name evidence="1" type="ORF">Sradi_3618800</name>
</gene>
<reference evidence="1" key="2">
    <citation type="journal article" date="2024" name="Plant">
        <title>Genomic evolution and insights into agronomic trait innovations of Sesamum species.</title>
        <authorList>
            <person name="Miao H."/>
            <person name="Wang L."/>
            <person name="Qu L."/>
            <person name="Liu H."/>
            <person name="Sun Y."/>
            <person name="Le M."/>
            <person name="Wang Q."/>
            <person name="Wei S."/>
            <person name="Zheng Y."/>
            <person name="Lin W."/>
            <person name="Duan Y."/>
            <person name="Cao H."/>
            <person name="Xiong S."/>
            <person name="Wang X."/>
            <person name="Wei L."/>
            <person name="Li C."/>
            <person name="Ma Q."/>
            <person name="Ju M."/>
            <person name="Zhao R."/>
            <person name="Li G."/>
            <person name="Mu C."/>
            <person name="Tian Q."/>
            <person name="Mei H."/>
            <person name="Zhang T."/>
            <person name="Gao T."/>
            <person name="Zhang H."/>
        </authorList>
    </citation>
    <scope>NUCLEOTIDE SEQUENCE</scope>
    <source>
        <strain evidence="1">G02</strain>
    </source>
</reference>
<proteinExistence type="predicted"/>
<evidence type="ECO:0008006" key="2">
    <source>
        <dbReference type="Google" id="ProtNLM"/>
    </source>
</evidence>
<sequence>MSGLHVNPGKSTIILSKSVRRDRQGIIDLMGFQEGSLPIKYLGVPLTSSRLTMTVCQPLLDKFAQRLAGWNHLTLSLAGRTQVIKSVLSSLHVYWASAFMLPKSIIQNVERKMREFLWKGSSTSGYAKVS</sequence>
<name>A0AAW2QHA3_SESRA</name>
<evidence type="ECO:0000313" key="1">
    <source>
        <dbReference type="EMBL" id="KAL0367287.1"/>
    </source>
</evidence>